<evidence type="ECO:0000256" key="1">
    <source>
        <dbReference type="SAM" id="SignalP"/>
    </source>
</evidence>
<reference evidence="2 3" key="1">
    <citation type="submission" date="2021-06" db="EMBL/GenBank/DDBJ databases">
        <title>Complete genome of Haloferula helveola possessing various polysaccharide degrading enzymes.</title>
        <authorList>
            <person name="Takami H."/>
            <person name="Huang C."/>
            <person name="Hamasaki K."/>
        </authorList>
    </citation>
    <scope>NUCLEOTIDE SEQUENCE [LARGE SCALE GENOMIC DNA]</scope>
    <source>
        <strain evidence="2 3">CN-1</strain>
    </source>
</reference>
<protein>
    <submittedName>
        <fullName evidence="2">Uncharacterized protein</fullName>
    </submittedName>
</protein>
<evidence type="ECO:0000313" key="3">
    <source>
        <dbReference type="Proteomes" id="UP001374893"/>
    </source>
</evidence>
<gene>
    <name evidence="2" type="ORF">HAHE_25920</name>
</gene>
<dbReference type="PROSITE" id="PS51257">
    <property type="entry name" value="PROKAR_LIPOPROTEIN"/>
    <property type="match status" value="1"/>
</dbReference>
<dbReference type="Proteomes" id="UP001374893">
    <property type="component" value="Chromosome"/>
</dbReference>
<feature type="signal peptide" evidence="1">
    <location>
        <begin position="1"/>
        <end position="21"/>
    </location>
</feature>
<name>A0ABM7RN98_9BACT</name>
<dbReference type="EMBL" id="AP024702">
    <property type="protein sequence ID" value="BCX48684.1"/>
    <property type="molecule type" value="Genomic_DNA"/>
</dbReference>
<sequence>MPPQRLLIAACVVLASCSTVSEQTSEEAPTEGSSGDRSHQYTTYVNPRFGFRLSYPASLHASPEPTNGAGRTFTSSDGDFSVSAQAHFLQNGDDLDSLWNDARRDAGSSVNYSLKRPTFFVISGSDAGREYYRKVFTRGGNWVRFDILYPSSKRSLYDPVVERIERDFVPFLPGDYDRAP</sequence>
<keyword evidence="3" id="KW-1185">Reference proteome</keyword>
<proteinExistence type="predicted"/>
<feature type="chain" id="PRO_5046496447" evidence="1">
    <location>
        <begin position="22"/>
        <end position="180"/>
    </location>
</feature>
<accession>A0ABM7RN98</accession>
<keyword evidence="1" id="KW-0732">Signal</keyword>
<evidence type="ECO:0000313" key="2">
    <source>
        <dbReference type="EMBL" id="BCX48684.1"/>
    </source>
</evidence>
<organism evidence="2 3">
    <name type="scientific">Haloferula helveola</name>
    <dbReference type="NCBI Taxonomy" id="490095"/>
    <lineage>
        <taxon>Bacteria</taxon>
        <taxon>Pseudomonadati</taxon>
        <taxon>Verrucomicrobiota</taxon>
        <taxon>Verrucomicrobiia</taxon>
        <taxon>Verrucomicrobiales</taxon>
        <taxon>Verrucomicrobiaceae</taxon>
        <taxon>Haloferula</taxon>
    </lineage>
</organism>